<evidence type="ECO:0000256" key="1">
    <source>
        <dbReference type="SAM" id="MobiDB-lite"/>
    </source>
</evidence>
<sequence length="97" mass="9890">MRTGCGRRGASPPGGGWGPAVRRAARERERGPGHGLREDGGIPQPRLSDHKGGCGREPRGAVGVGERRGYGSGDWAAAGWAGAGHSGRAAAALRLLK</sequence>
<dbReference type="Proteomes" id="UP001176941">
    <property type="component" value="Chromosome 8"/>
</dbReference>
<proteinExistence type="predicted"/>
<reference evidence="2" key="1">
    <citation type="submission" date="2023-04" db="EMBL/GenBank/DDBJ databases">
        <authorList>
            <consortium name="ELIXIR-Norway"/>
        </authorList>
    </citation>
    <scope>NUCLEOTIDE SEQUENCE [LARGE SCALE GENOMIC DNA]</scope>
</reference>
<organism evidence="2 3">
    <name type="scientific">Rangifer tarandus platyrhynchus</name>
    <name type="common">Svalbard reindeer</name>
    <dbReference type="NCBI Taxonomy" id="3082113"/>
    <lineage>
        <taxon>Eukaryota</taxon>
        <taxon>Metazoa</taxon>
        <taxon>Chordata</taxon>
        <taxon>Craniata</taxon>
        <taxon>Vertebrata</taxon>
        <taxon>Euteleostomi</taxon>
        <taxon>Mammalia</taxon>
        <taxon>Eutheria</taxon>
        <taxon>Laurasiatheria</taxon>
        <taxon>Artiodactyla</taxon>
        <taxon>Ruminantia</taxon>
        <taxon>Pecora</taxon>
        <taxon>Cervidae</taxon>
        <taxon>Odocoileinae</taxon>
        <taxon>Rangifer</taxon>
    </lineage>
</organism>
<gene>
    <name evidence="2" type="ORF">MRATA1EN1_LOCUS27747</name>
</gene>
<name>A0ABN8ZXZ9_RANTA</name>
<feature type="compositionally biased region" description="Basic and acidic residues" evidence="1">
    <location>
        <begin position="47"/>
        <end position="68"/>
    </location>
</feature>
<evidence type="ECO:0000313" key="3">
    <source>
        <dbReference type="Proteomes" id="UP001176941"/>
    </source>
</evidence>
<accession>A0ABN8ZXZ9</accession>
<feature type="region of interest" description="Disordered" evidence="1">
    <location>
        <begin position="1"/>
        <end position="68"/>
    </location>
</feature>
<keyword evidence="3" id="KW-1185">Reference proteome</keyword>
<protein>
    <submittedName>
        <fullName evidence="2">Uncharacterized protein</fullName>
    </submittedName>
</protein>
<dbReference type="EMBL" id="OX459944">
    <property type="protein sequence ID" value="CAI9178785.1"/>
    <property type="molecule type" value="Genomic_DNA"/>
</dbReference>
<evidence type="ECO:0000313" key="2">
    <source>
        <dbReference type="EMBL" id="CAI9178785.1"/>
    </source>
</evidence>
<feature type="compositionally biased region" description="Basic and acidic residues" evidence="1">
    <location>
        <begin position="24"/>
        <end position="40"/>
    </location>
</feature>